<dbReference type="GO" id="GO:0043165">
    <property type="term" value="P:Gram-negative-bacterium-type cell outer membrane assembly"/>
    <property type="evidence" value="ECO:0007669"/>
    <property type="project" value="InterPro"/>
</dbReference>
<dbReference type="Pfam" id="PF04390">
    <property type="entry name" value="LptE"/>
    <property type="match status" value="1"/>
</dbReference>
<keyword evidence="2" id="KW-1185">Reference proteome</keyword>
<dbReference type="Gene3D" id="3.30.160.150">
    <property type="entry name" value="Lipoprotein like domain"/>
    <property type="match status" value="1"/>
</dbReference>
<dbReference type="RefSeq" id="WP_184012889.1">
    <property type="nucleotide sequence ID" value="NZ_JACIJS010000010.1"/>
</dbReference>
<accession>A0A840WSD5</accession>
<dbReference type="GO" id="GO:0019867">
    <property type="term" value="C:outer membrane"/>
    <property type="evidence" value="ECO:0007669"/>
    <property type="project" value="InterPro"/>
</dbReference>
<evidence type="ECO:0000313" key="1">
    <source>
        <dbReference type="EMBL" id="MBB5516933.1"/>
    </source>
</evidence>
<keyword evidence="1" id="KW-0449">Lipoprotein</keyword>
<dbReference type="Proteomes" id="UP000553766">
    <property type="component" value="Unassembled WGS sequence"/>
</dbReference>
<dbReference type="AlphaFoldDB" id="A0A840WSD5"/>
<sequence>MSSFDPTRRRLLGGLGAILALTGCGFAPVYSDGRAATSLLGNVAVDSLPGREGFILRERLRERLGGVPIGQPRYRISTTYSVSSAGLNISQSASITRFNLTGVAEFSFRDAVTGDVIFTESVQAVSAYSTTGSAFAAEVAERDAQERLALTIADRIASRVALAAEALPQ</sequence>
<name>A0A840WSD5_9RHOB</name>
<dbReference type="InterPro" id="IPR006311">
    <property type="entry name" value="TAT_signal"/>
</dbReference>
<gene>
    <name evidence="1" type="ORF">FHS89_002977</name>
</gene>
<organism evidence="1 2">
    <name type="scientific">Rubricella aquisinus</name>
    <dbReference type="NCBI Taxonomy" id="2028108"/>
    <lineage>
        <taxon>Bacteria</taxon>
        <taxon>Pseudomonadati</taxon>
        <taxon>Pseudomonadota</taxon>
        <taxon>Alphaproteobacteria</taxon>
        <taxon>Rhodobacterales</taxon>
        <taxon>Paracoccaceae</taxon>
        <taxon>Rubricella</taxon>
    </lineage>
</organism>
<evidence type="ECO:0000313" key="2">
    <source>
        <dbReference type="Proteomes" id="UP000553766"/>
    </source>
</evidence>
<proteinExistence type="predicted"/>
<dbReference type="PROSITE" id="PS51318">
    <property type="entry name" value="TAT"/>
    <property type="match status" value="1"/>
</dbReference>
<dbReference type="EMBL" id="JACIJS010000010">
    <property type="protein sequence ID" value="MBB5516933.1"/>
    <property type="molecule type" value="Genomic_DNA"/>
</dbReference>
<reference evidence="1 2" key="1">
    <citation type="submission" date="2020-08" db="EMBL/GenBank/DDBJ databases">
        <title>Genomic Encyclopedia of Type Strains, Phase IV (KMG-IV): sequencing the most valuable type-strain genomes for metagenomic binning, comparative biology and taxonomic classification.</title>
        <authorList>
            <person name="Goeker M."/>
        </authorList>
    </citation>
    <scope>NUCLEOTIDE SEQUENCE [LARGE SCALE GENOMIC DNA]</scope>
    <source>
        <strain evidence="1 2">DSM 103377</strain>
    </source>
</reference>
<dbReference type="InterPro" id="IPR007485">
    <property type="entry name" value="LPS_assembly_LptE"/>
</dbReference>
<comment type="caution">
    <text evidence="1">The sequence shown here is derived from an EMBL/GenBank/DDBJ whole genome shotgun (WGS) entry which is preliminary data.</text>
</comment>
<protein>
    <submittedName>
        <fullName evidence="1">LPS-assembly lipoprotein</fullName>
    </submittedName>
</protein>